<dbReference type="SMART" id="SM00535">
    <property type="entry name" value="RIBOc"/>
    <property type="match status" value="1"/>
</dbReference>
<dbReference type="FunFam" id="1.10.1520.10:FF:000001">
    <property type="entry name" value="Ribonuclease 3"/>
    <property type="match status" value="1"/>
</dbReference>
<dbReference type="InterPro" id="IPR000999">
    <property type="entry name" value="RNase_III_dom"/>
</dbReference>
<feature type="compositionally biased region" description="Basic and acidic residues" evidence="16">
    <location>
        <begin position="201"/>
        <end position="211"/>
    </location>
</feature>
<keyword evidence="10 15" id="KW-0479">Metal-binding</keyword>
<evidence type="ECO:0000313" key="20">
    <source>
        <dbReference type="Proteomes" id="UP000595362"/>
    </source>
</evidence>
<sequence length="223" mass="24544">MKPLEQLQSRLGYRFKEPSLLVAAMTHASMGPGSNYERLEFLGDRVLGLVMASWLYETFPGEVEGDLAKRHAALVQGALLAEIAREWSLGDALILSDAERGAGGADNENMLADGFEALLGALYLDAGLAFCHDFIRRSWGERIRLMVTPPQDPKTALQEWAQGRGYPLPLYELVNREGPDHAPNFLIRVAVQGYPPAEAEGSSRRSAEKAAARQLLSRLEQLP</sequence>
<comment type="subcellular location">
    <subcellularLocation>
        <location evidence="2 15">Cytoplasm</location>
    </subcellularLocation>
</comment>
<dbReference type="InterPro" id="IPR036389">
    <property type="entry name" value="RNase_III_sf"/>
</dbReference>
<dbReference type="GO" id="GO:0046872">
    <property type="term" value="F:metal ion binding"/>
    <property type="evidence" value="ECO:0007669"/>
    <property type="project" value="UniProtKB-KW"/>
</dbReference>
<dbReference type="PANTHER" id="PTHR11207:SF0">
    <property type="entry name" value="RIBONUCLEASE 3"/>
    <property type="match status" value="1"/>
</dbReference>
<evidence type="ECO:0000256" key="1">
    <source>
        <dbReference type="ARBA" id="ARBA00000109"/>
    </source>
</evidence>
<accession>A0A7T5UID4</accession>
<feature type="active site" evidence="15">
    <location>
        <position position="44"/>
    </location>
</feature>
<feature type="domain" description="DRBM" evidence="17">
    <location>
        <begin position="152"/>
        <end position="221"/>
    </location>
</feature>
<evidence type="ECO:0000256" key="16">
    <source>
        <dbReference type="SAM" id="MobiDB-lite"/>
    </source>
</evidence>
<dbReference type="SUPFAM" id="SSF54768">
    <property type="entry name" value="dsRNA-binding domain-like"/>
    <property type="match status" value="1"/>
</dbReference>
<dbReference type="GO" id="GO:0042802">
    <property type="term" value="F:identical protein binding"/>
    <property type="evidence" value="ECO:0007669"/>
    <property type="project" value="UniProtKB-ARBA"/>
</dbReference>
<organism evidence="19 20">
    <name type="scientific">Micavibrio aeruginosavorus</name>
    <dbReference type="NCBI Taxonomy" id="349221"/>
    <lineage>
        <taxon>Bacteria</taxon>
        <taxon>Pseudomonadati</taxon>
        <taxon>Bdellovibrionota</taxon>
        <taxon>Bdellovibrionia</taxon>
        <taxon>Bdellovibrionales</taxon>
        <taxon>Pseudobdellovibrionaceae</taxon>
        <taxon>Micavibrio</taxon>
    </lineage>
</organism>
<keyword evidence="13 15" id="KW-0460">Magnesium</keyword>
<dbReference type="NCBIfam" id="TIGR02191">
    <property type="entry name" value="RNaseIII"/>
    <property type="match status" value="1"/>
</dbReference>
<reference evidence="19 20" key="1">
    <citation type="submission" date="2020-07" db="EMBL/GenBank/DDBJ databases">
        <title>Huge and variable diversity of episymbiotic CPR bacteria and DPANN archaea in groundwater ecosystems.</title>
        <authorList>
            <person name="He C.Y."/>
            <person name="Keren R."/>
            <person name="Whittaker M."/>
            <person name="Farag I.F."/>
            <person name="Doudna J."/>
            <person name="Cate J.H.D."/>
            <person name="Banfield J.F."/>
        </authorList>
    </citation>
    <scope>NUCLEOTIDE SEQUENCE [LARGE SCALE GENOMIC DNA]</scope>
    <source>
        <strain evidence="19">NC_groundwater_70_Ag_B-0.1um_54_66</strain>
    </source>
</reference>
<evidence type="ECO:0000256" key="5">
    <source>
        <dbReference type="ARBA" id="ARBA00022490"/>
    </source>
</evidence>
<keyword evidence="5 15" id="KW-0963">Cytoplasm</keyword>
<dbReference type="Pfam" id="PF00035">
    <property type="entry name" value="dsrm"/>
    <property type="match status" value="1"/>
</dbReference>
<dbReference type="GO" id="GO:0006397">
    <property type="term" value="P:mRNA processing"/>
    <property type="evidence" value="ECO:0007669"/>
    <property type="project" value="UniProtKB-UniRule"/>
</dbReference>
<dbReference type="EC" id="3.1.26.3" evidence="15"/>
<comment type="cofactor">
    <cofactor evidence="15">
        <name>Mg(2+)</name>
        <dbReference type="ChEBI" id="CHEBI:18420"/>
    </cofactor>
</comment>
<dbReference type="GO" id="GO:0004525">
    <property type="term" value="F:ribonuclease III activity"/>
    <property type="evidence" value="ECO:0007669"/>
    <property type="project" value="UniProtKB-UniRule"/>
</dbReference>
<dbReference type="FunFam" id="3.30.160.20:FF:000003">
    <property type="entry name" value="Ribonuclease 3"/>
    <property type="match status" value="1"/>
</dbReference>
<evidence type="ECO:0000259" key="17">
    <source>
        <dbReference type="PROSITE" id="PS50137"/>
    </source>
</evidence>
<protein>
    <recommendedName>
        <fullName evidence="15">Ribonuclease 3</fullName>
        <ecNumber evidence="15">3.1.26.3</ecNumber>
    </recommendedName>
    <alternativeName>
        <fullName evidence="15">Ribonuclease III</fullName>
        <shortName evidence="15">RNase III</shortName>
    </alternativeName>
</protein>
<dbReference type="HAMAP" id="MF_00104">
    <property type="entry name" value="RNase_III"/>
    <property type="match status" value="1"/>
</dbReference>
<dbReference type="SUPFAM" id="SSF69065">
    <property type="entry name" value="RNase III domain-like"/>
    <property type="match status" value="1"/>
</dbReference>
<dbReference type="Gene3D" id="3.30.160.20">
    <property type="match status" value="1"/>
</dbReference>
<evidence type="ECO:0000256" key="15">
    <source>
        <dbReference type="HAMAP-Rule" id="MF_00104"/>
    </source>
</evidence>
<keyword evidence="9 15" id="KW-0540">Nuclease</keyword>
<dbReference type="InterPro" id="IPR011907">
    <property type="entry name" value="RNase_III"/>
</dbReference>
<feature type="binding site" evidence="15">
    <location>
        <position position="116"/>
    </location>
    <ligand>
        <name>Mg(2+)</name>
        <dbReference type="ChEBI" id="CHEBI:18420"/>
    </ligand>
</feature>
<comment type="similarity">
    <text evidence="3">Belongs to the ribonuclease III family.</text>
</comment>
<dbReference type="CDD" id="cd00593">
    <property type="entry name" value="RIBOc"/>
    <property type="match status" value="1"/>
</dbReference>
<dbReference type="InterPro" id="IPR014720">
    <property type="entry name" value="dsRBD_dom"/>
</dbReference>
<evidence type="ECO:0000256" key="9">
    <source>
        <dbReference type="ARBA" id="ARBA00022722"/>
    </source>
</evidence>
<dbReference type="PROSITE" id="PS50137">
    <property type="entry name" value="DS_RBD"/>
    <property type="match status" value="1"/>
</dbReference>
<evidence type="ECO:0000256" key="12">
    <source>
        <dbReference type="ARBA" id="ARBA00022801"/>
    </source>
</evidence>
<keyword evidence="14 15" id="KW-0694">RNA-binding</keyword>
<dbReference type="Proteomes" id="UP000595362">
    <property type="component" value="Chromosome"/>
</dbReference>
<evidence type="ECO:0000256" key="11">
    <source>
        <dbReference type="ARBA" id="ARBA00022759"/>
    </source>
</evidence>
<comment type="subunit">
    <text evidence="4 15">Homodimer.</text>
</comment>
<dbReference type="GO" id="GO:0010468">
    <property type="term" value="P:regulation of gene expression"/>
    <property type="evidence" value="ECO:0007669"/>
    <property type="project" value="TreeGrafter"/>
</dbReference>
<feature type="domain" description="RNase III" evidence="18">
    <location>
        <begin position="4"/>
        <end position="127"/>
    </location>
</feature>
<evidence type="ECO:0000256" key="4">
    <source>
        <dbReference type="ARBA" id="ARBA00011738"/>
    </source>
</evidence>
<dbReference type="GO" id="GO:0006364">
    <property type="term" value="P:rRNA processing"/>
    <property type="evidence" value="ECO:0007669"/>
    <property type="project" value="UniProtKB-UniRule"/>
</dbReference>
<evidence type="ECO:0000256" key="7">
    <source>
        <dbReference type="ARBA" id="ARBA00022664"/>
    </source>
</evidence>
<feature type="binding site" evidence="15">
    <location>
        <position position="113"/>
    </location>
    <ligand>
        <name>Mg(2+)</name>
        <dbReference type="ChEBI" id="CHEBI:18420"/>
    </ligand>
</feature>
<evidence type="ECO:0000256" key="14">
    <source>
        <dbReference type="ARBA" id="ARBA00022884"/>
    </source>
</evidence>
<evidence type="ECO:0000259" key="18">
    <source>
        <dbReference type="PROSITE" id="PS50142"/>
    </source>
</evidence>
<keyword evidence="12 15" id="KW-0378">Hydrolase</keyword>
<keyword evidence="8 15" id="KW-0819">tRNA processing</keyword>
<feature type="region of interest" description="Disordered" evidence="16">
    <location>
        <begin position="197"/>
        <end position="223"/>
    </location>
</feature>
<keyword evidence="7 15" id="KW-0507">mRNA processing</keyword>
<dbReference type="GO" id="GO:0005737">
    <property type="term" value="C:cytoplasm"/>
    <property type="evidence" value="ECO:0007669"/>
    <property type="project" value="UniProtKB-SubCell"/>
</dbReference>
<evidence type="ECO:0000256" key="8">
    <source>
        <dbReference type="ARBA" id="ARBA00022694"/>
    </source>
</evidence>
<name>A0A7T5UID4_9BACT</name>
<evidence type="ECO:0000256" key="3">
    <source>
        <dbReference type="ARBA" id="ARBA00010183"/>
    </source>
</evidence>
<keyword evidence="15" id="KW-0699">rRNA-binding</keyword>
<dbReference type="Gene3D" id="1.10.1520.10">
    <property type="entry name" value="Ribonuclease III domain"/>
    <property type="match status" value="1"/>
</dbReference>
<dbReference type="EMBL" id="CP066681">
    <property type="protein sequence ID" value="QQG37345.1"/>
    <property type="molecule type" value="Genomic_DNA"/>
</dbReference>
<evidence type="ECO:0000256" key="10">
    <source>
        <dbReference type="ARBA" id="ARBA00022723"/>
    </source>
</evidence>
<evidence type="ECO:0000256" key="13">
    <source>
        <dbReference type="ARBA" id="ARBA00022842"/>
    </source>
</evidence>
<evidence type="ECO:0000256" key="2">
    <source>
        <dbReference type="ARBA" id="ARBA00004496"/>
    </source>
</evidence>
<dbReference type="PROSITE" id="PS00517">
    <property type="entry name" value="RNASE_3_1"/>
    <property type="match status" value="1"/>
</dbReference>
<dbReference type="AlphaFoldDB" id="A0A7T5UID4"/>
<proteinExistence type="inferred from homology"/>
<dbReference type="Pfam" id="PF14622">
    <property type="entry name" value="Ribonucleas_3_3"/>
    <property type="match status" value="1"/>
</dbReference>
<keyword evidence="6 15" id="KW-0698">rRNA processing</keyword>
<comment type="catalytic activity">
    <reaction evidence="1 15">
        <text>Endonucleolytic cleavage to 5'-phosphomonoester.</text>
        <dbReference type="EC" id="3.1.26.3"/>
    </reaction>
</comment>
<dbReference type="SMART" id="SM00358">
    <property type="entry name" value="DSRM"/>
    <property type="match status" value="1"/>
</dbReference>
<evidence type="ECO:0000313" key="19">
    <source>
        <dbReference type="EMBL" id="QQG37345.1"/>
    </source>
</evidence>
<dbReference type="PANTHER" id="PTHR11207">
    <property type="entry name" value="RIBONUCLEASE III"/>
    <property type="match status" value="1"/>
</dbReference>
<evidence type="ECO:0000256" key="6">
    <source>
        <dbReference type="ARBA" id="ARBA00022552"/>
    </source>
</evidence>
<dbReference type="CDD" id="cd10845">
    <property type="entry name" value="DSRM_RNAse_III_family"/>
    <property type="match status" value="1"/>
</dbReference>
<dbReference type="GO" id="GO:0019843">
    <property type="term" value="F:rRNA binding"/>
    <property type="evidence" value="ECO:0007669"/>
    <property type="project" value="UniProtKB-KW"/>
</dbReference>
<keyword evidence="11 15" id="KW-0255">Endonuclease</keyword>
<comment type="function">
    <text evidence="15">Digests double-stranded RNA. Involved in the processing of primary rRNA transcript to yield the immediate precursors to the large and small rRNAs (23S and 16S). Processes some mRNAs, and tRNAs when they are encoded in the rRNA operon. Processes pre-crRNA and tracrRNA of type II CRISPR loci if present in the organism.</text>
</comment>
<dbReference type="PROSITE" id="PS50142">
    <property type="entry name" value="RNASE_3_2"/>
    <property type="match status" value="1"/>
</dbReference>
<feature type="binding site" evidence="15">
    <location>
        <position position="40"/>
    </location>
    <ligand>
        <name>Mg(2+)</name>
        <dbReference type="ChEBI" id="CHEBI:18420"/>
    </ligand>
</feature>
<dbReference type="GO" id="GO:0008033">
    <property type="term" value="P:tRNA processing"/>
    <property type="evidence" value="ECO:0007669"/>
    <property type="project" value="UniProtKB-KW"/>
</dbReference>
<gene>
    <name evidence="15 19" type="primary">rnc</name>
    <name evidence="19" type="ORF">HYS17_02095</name>
</gene>
<feature type="active site" evidence="15">
    <location>
        <position position="116"/>
    </location>
</feature>
<dbReference type="GO" id="GO:0003725">
    <property type="term" value="F:double-stranded RNA binding"/>
    <property type="evidence" value="ECO:0007669"/>
    <property type="project" value="TreeGrafter"/>
</dbReference>